<evidence type="ECO:0000256" key="1">
    <source>
        <dbReference type="SAM" id="Phobius"/>
    </source>
</evidence>
<dbReference type="RefSeq" id="WP_104145097.1">
    <property type="nucleotide sequence ID" value="NZ_PREU01000012.1"/>
</dbReference>
<organism evidence="2 3">
    <name type="scientific">Achromobacter spanius</name>
    <dbReference type="NCBI Taxonomy" id="217203"/>
    <lineage>
        <taxon>Bacteria</taxon>
        <taxon>Pseudomonadati</taxon>
        <taxon>Pseudomonadota</taxon>
        <taxon>Betaproteobacteria</taxon>
        <taxon>Burkholderiales</taxon>
        <taxon>Alcaligenaceae</taxon>
        <taxon>Achromobacter</taxon>
    </lineage>
</organism>
<dbReference type="AlphaFoldDB" id="A0A2S5GM48"/>
<feature type="transmembrane region" description="Helical" evidence="1">
    <location>
        <begin position="118"/>
        <end position="144"/>
    </location>
</feature>
<dbReference type="Proteomes" id="UP000239990">
    <property type="component" value="Unassembled WGS sequence"/>
</dbReference>
<protein>
    <submittedName>
        <fullName evidence="2">Uncharacterized protein</fullName>
    </submittedName>
</protein>
<comment type="caution">
    <text evidence="2">The sequence shown here is derived from an EMBL/GenBank/DDBJ whole genome shotgun (WGS) entry which is preliminary data.</text>
</comment>
<feature type="transmembrane region" description="Helical" evidence="1">
    <location>
        <begin position="44"/>
        <end position="64"/>
    </location>
</feature>
<evidence type="ECO:0000313" key="2">
    <source>
        <dbReference type="EMBL" id="PPA73965.1"/>
    </source>
</evidence>
<gene>
    <name evidence="2" type="ORF">C4E15_23450</name>
</gene>
<keyword evidence="1" id="KW-1133">Transmembrane helix</keyword>
<dbReference type="OrthoDB" id="8666812at2"/>
<dbReference type="EMBL" id="PREU01000012">
    <property type="protein sequence ID" value="PPA73965.1"/>
    <property type="molecule type" value="Genomic_DNA"/>
</dbReference>
<keyword evidence="1" id="KW-0472">Membrane</keyword>
<reference evidence="2 3" key="1">
    <citation type="submission" date="2018-02" db="EMBL/GenBank/DDBJ databases">
        <title>Draft Genome of Achromobacter spanius stain 6.</title>
        <authorList>
            <person name="Gunasekera T.S."/>
            <person name="Radwan O."/>
            <person name="Ruiz O.N."/>
        </authorList>
    </citation>
    <scope>NUCLEOTIDE SEQUENCE [LARGE SCALE GENOMIC DNA]</scope>
    <source>
        <strain evidence="2 3">6</strain>
    </source>
</reference>
<accession>A0A2S5GM48</accession>
<name>A0A2S5GM48_9BURK</name>
<proteinExistence type="predicted"/>
<sequence>MPSNSVKWIVSIVLGLLIGKVSYGVLLPLLLAGLPDPDAADGDTMMYVGTGVWLLITVVAAVLLARIADLRRLIGWGFVVLGVALMLTIPATMLTMDFSAHQAATAGAQAANDANTALFFWALIFGLPYVGGGLALTILGAVLIRKSREPAAPATPTI</sequence>
<feature type="transmembrane region" description="Helical" evidence="1">
    <location>
        <begin position="12"/>
        <end position="32"/>
    </location>
</feature>
<feature type="transmembrane region" description="Helical" evidence="1">
    <location>
        <begin position="76"/>
        <end position="98"/>
    </location>
</feature>
<keyword evidence="1" id="KW-0812">Transmembrane</keyword>
<evidence type="ECO:0000313" key="3">
    <source>
        <dbReference type="Proteomes" id="UP000239990"/>
    </source>
</evidence>